<dbReference type="EMBL" id="VVIQ01000006">
    <property type="protein sequence ID" value="MUL28022.1"/>
    <property type="molecule type" value="Genomic_DNA"/>
</dbReference>
<comment type="caution">
    <text evidence="2">The sequence shown here is derived from an EMBL/GenBank/DDBJ whole genome shotgun (WGS) entry which is preliminary data.</text>
</comment>
<sequence>MSTKIRPIKCPNCGSEKHLQLDEKRYRCKNCGTEYFLDDDDININVKHQFDYGGFTRTKGDADISTSNVVKVFAIIGGSLFFLFMLLFFSIDSSKPSASYKDSISVDDSYKAIVPVKYNGRVCFFYLTDRSFSNWYSDDETPPSGYYYGFVDPDSGKVFADKLFISDDDARKVGMTAFHMLQIQHLNQAKKWYITIPSQFILEIDPQTLTLKDVSKTIFAKKKAMSSGISSVEFISDTYEDHASTAGVGEGFKVTNNLAETYYYFPATDRLYTKDAYEFAQQLPASELNGEVKDSVFYILDRKEASESSSQKSLNRLWRIRFMYHLGDPQDAGYFLYGVTDSPRGDKRMISHNAITDWFTGFNSKIDYQDSKYILIEYNASISEDAPTILQLRNTNGVILWTHAFELPLKIQGIIRDNQKIWFRATKDNDHTEDEDYIASLTLKDGYLKYEYKFTTKHKVPK</sequence>
<keyword evidence="1" id="KW-1133">Transmembrane helix</keyword>
<organism evidence="2 3">
    <name type="scientific">Prevotella vespertina</name>
    <dbReference type="NCBI Taxonomy" id="2608404"/>
    <lineage>
        <taxon>Bacteria</taxon>
        <taxon>Pseudomonadati</taxon>
        <taxon>Bacteroidota</taxon>
        <taxon>Bacteroidia</taxon>
        <taxon>Bacteroidales</taxon>
        <taxon>Prevotellaceae</taxon>
        <taxon>Prevotella</taxon>
    </lineage>
</organism>
<keyword evidence="3" id="KW-1185">Reference proteome</keyword>
<evidence type="ECO:0000313" key="3">
    <source>
        <dbReference type="Proteomes" id="UP000482295"/>
    </source>
</evidence>
<proteinExistence type="predicted"/>
<dbReference type="Proteomes" id="UP000482295">
    <property type="component" value="Unassembled WGS sequence"/>
</dbReference>
<accession>A0A7C9HT76</accession>
<dbReference type="RefSeq" id="WP_155716013.1">
    <property type="nucleotide sequence ID" value="NZ_VVIQ01000006.1"/>
</dbReference>
<name>A0A7C9HT76_9BACT</name>
<keyword evidence="1" id="KW-0812">Transmembrane</keyword>
<dbReference type="AlphaFoldDB" id="A0A7C9HT76"/>
<gene>
    <name evidence="2" type="ORF">F0475_06845</name>
</gene>
<evidence type="ECO:0000256" key="1">
    <source>
        <dbReference type="SAM" id="Phobius"/>
    </source>
</evidence>
<protein>
    <submittedName>
        <fullName evidence="2">TFIIB-type zinc ribbon-containing protein</fullName>
    </submittedName>
</protein>
<reference evidence="2 3" key="1">
    <citation type="submission" date="2019-09" db="EMBL/GenBank/DDBJ databases">
        <title>Prevotella A2879 sp. nov., isolated from an abscess of a patient.</title>
        <authorList>
            <person name="Buhl M."/>
            <person name="Oberhettinger P."/>
        </authorList>
    </citation>
    <scope>NUCLEOTIDE SEQUENCE [LARGE SCALE GENOMIC DNA]</scope>
    <source>
        <strain evidence="2 3">A2879</strain>
    </source>
</reference>
<keyword evidence="1" id="KW-0472">Membrane</keyword>
<evidence type="ECO:0000313" key="2">
    <source>
        <dbReference type="EMBL" id="MUL28022.1"/>
    </source>
</evidence>
<feature type="transmembrane region" description="Helical" evidence="1">
    <location>
        <begin position="69"/>
        <end position="91"/>
    </location>
</feature>